<dbReference type="InterPro" id="IPR022496">
    <property type="entry name" value="T6A_TsaB"/>
</dbReference>
<dbReference type="AlphaFoldDB" id="A0A1G8W156"/>
<evidence type="ECO:0000313" key="3">
    <source>
        <dbReference type="Proteomes" id="UP000199682"/>
    </source>
</evidence>
<dbReference type="NCBIfam" id="TIGR03725">
    <property type="entry name" value="T6A_YeaZ"/>
    <property type="match status" value="1"/>
</dbReference>
<dbReference type="EMBL" id="FNET01000003">
    <property type="protein sequence ID" value="SDJ71826.1"/>
    <property type="molecule type" value="Genomic_DNA"/>
</dbReference>
<evidence type="ECO:0000259" key="1">
    <source>
        <dbReference type="Pfam" id="PF00814"/>
    </source>
</evidence>
<dbReference type="RefSeq" id="WP_090005188.1">
    <property type="nucleotide sequence ID" value="NZ_FNET01000003.1"/>
</dbReference>
<proteinExistence type="predicted"/>
<organism evidence="2 3">
    <name type="scientific">Lentzea albidocapillata subsp. violacea</name>
    <dbReference type="NCBI Taxonomy" id="128104"/>
    <lineage>
        <taxon>Bacteria</taxon>
        <taxon>Bacillati</taxon>
        <taxon>Actinomycetota</taxon>
        <taxon>Actinomycetes</taxon>
        <taxon>Pseudonocardiales</taxon>
        <taxon>Pseudonocardiaceae</taxon>
        <taxon>Lentzea</taxon>
    </lineage>
</organism>
<dbReference type="Pfam" id="PF00814">
    <property type="entry name" value="TsaD"/>
    <property type="match status" value="1"/>
</dbReference>
<dbReference type="GO" id="GO:0005829">
    <property type="term" value="C:cytosol"/>
    <property type="evidence" value="ECO:0007669"/>
    <property type="project" value="TreeGrafter"/>
</dbReference>
<gene>
    <name evidence="2" type="ORF">SAMN04488074_10330</name>
</gene>
<dbReference type="Gene3D" id="3.30.420.40">
    <property type="match status" value="2"/>
</dbReference>
<dbReference type="CDD" id="cd24032">
    <property type="entry name" value="ASKHA_NBD_TsaB"/>
    <property type="match status" value="1"/>
</dbReference>
<dbReference type="InterPro" id="IPR043129">
    <property type="entry name" value="ATPase_NBD"/>
</dbReference>
<evidence type="ECO:0000313" key="2">
    <source>
        <dbReference type="EMBL" id="SDJ71826.1"/>
    </source>
</evidence>
<dbReference type="PANTHER" id="PTHR11735">
    <property type="entry name" value="TRNA N6-ADENOSINE THREONYLCARBAMOYLTRANSFERASE"/>
    <property type="match status" value="1"/>
</dbReference>
<sequence>MLVLAVDTATPAVTAGVVELVPDSPPRLLAKRVTLNAKAHGELLTPHITDALAEAGKTFQDLDAIVVGAGPGPFTGLRVGLATAAALGQALNRPVYPVATPDALAKDAASGHPLLVATDARRKEVYWAAYDAAGRRTDGPHVERPQDLAAKLPALGVHQATGEGAEIYADVLGLELLQAKHPSPEGLVAAAAAEVLAKARPAALTPLYLRRPDAVEPTGRKRVTRA</sequence>
<reference evidence="3" key="1">
    <citation type="submission" date="2016-10" db="EMBL/GenBank/DDBJ databases">
        <authorList>
            <person name="Varghese N."/>
            <person name="Submissions S."/>
        </authorList>
    </citation>
    <scope>NUCLEOTIDE SEQUENCE [LARGE SCALE GENOMIC DNA]</scope>
    <source>
        <strain evidence="3">DSM 44796</strain>
    </source>
</reference>
<dbReference type="SUPFAM" id="SSF53067">
    <property type="entry name" value="Actin-like ATPase domain"/>
    <property type="match status" value="2"/>
</dbReference>
<accession>A0A1G8W156</accession>
<dbReference type="InterPro" id="IPR000905">
    <property type="entry name" value="Gcp-like_dom"/>
</dbReference>
<name>A0A1G8W156_9PSEU</name>
<dbReference type="GO" id="GO:0002949">
    <property type="term" value="P:tRNA threonylcarbamoyladenosine modification"/>
    <property type="evidence" value="ECO:0007669"/>
    <property type="project" value="InterPro"/>
</dbReference>
<protein>
    <submittedName>
        <fullName evidence="2">tRNA threonylcarbamoyl adenosine modification protein YeaZ</fullName>
    </submittedName>
</protein>
<dbReference type="Proteomes" id="UP000199682">
    <property type="component" value="Unassembled WGS sequence"/>
</dbReference>
<dbReference type="PANTHER" id="PTHR11735:SF11">
    <property type="entry name" value="TRNA THREONYLCARBAMOYLADENOSINE BIOSYNTHESIS PROTEIN TSAB"/>
    <property type="match status" value="1"/>
</dbReference>
<feature type="domain" description="Gcp-like" evidence="1">
    <location>
        <begin position="36"/>
        <end position="138"/>
    </location>
</feature>